<comment type="caution">
    <text evidence="2">The sequence shown here is derived from an EMBL/GenBank/DDBJ whole genome shotgun (WGS) entry which is preliminary data.</text>
</comment>
<feature type="compositionally biased region" description="Low complexity" evidence="1">
    <location>
        <begin position="41"/>
        <end position="52"/>
    </location>
</feature>
<feature type="compositionally biased region" description="Acidic residues" evidence="1">
    <location>
        <begin position="9"/>
        <end position="19"/>
    </location>
</feature>
<dbReference type="Proteomes" id="UP000016569">
    <property type="component" value="Unassembled WGS sequence"/>
</dbReference>
<gene>
    <name evidence="2" type="ORF">MBEBAB_0451</name>
</gene>
<dbReference type="RefSeq" id="WP_021696297.1">
    <property type="nucleotide sequence ID" value="NZ_BATC01000005.1"/>
</dbReference>
<evidence type="ECO:0000313" key="2">
    <source>
        <dbReference type="EMBL" id="GAD58201.1"/>
    </source>
</evidence>
<reference evidence="3" key="1">
    <citation type="journal article" date="2013" name="Genome Announc.">
        <title>Draft Genome Sequence of the Dimorphic Prosthecate Bacterium Brevundimonas abyssalis TAR-001T.</title>
        <authorList>
            <person name="Tsubouchi T."/>
            <person name="Nishi S."/>
            <person name="Usui K."/>
            <person name="Shimane Y."/>
            <person name="Takaki Y."/>
            <person name="Maruyama T."/>
            <person name="Hatada Y."/>
        </authorList>
    </citation>
    <scope>NUCLEOTIDE SEQUENCE [LARGE SCALE GENOMIC DNA]</scope>
    <source>
        <strain evidence="3">TAR-001</strain>
    </source>
</reference>
<keyword evidence="3" id="KW-1185">Reference proteome</keyword>
<feature type="region of interest" description="Disordered" evidence="1">
    <location>
        <begin position="1"/>
        <end position="52"/>
    </location>
</feature>
<proteinExistence type="predicted"/>
<organism evidence="2 3">
    <name type="scientific">Brevundimonas abyssalis TAR-001</name>
    <dbReference type="NCBI Taxonomy" id="1391729"/>
    <lineage>
        <taxon>Bacteria</taxon>
        <taxon>Pseudomonadati</taxon>
        <taxon>Pseudomonadota</taxon>
        <taxon>Alphaproteobacteria</taxon>
        <taxon>Caulobacterales</taxon>
        <taxon>Caulobacteraceae</taxon>
        <taxon>Brevundimonas</taxon>
    </lineage>
</organism>
<evidence type="ECO:0000256" key="1">
    <source>
        <dbReference type="SAM" id="MobiDB-lite"/>
    </source>
</evidence>
<name>A0A8E0NAD3_9CAUL</name>
<evidence type="ECO:0000313" key="3">
    <source>
        <dbReference type="Proteomes" id="UP000016569"/>
    </source>
</evidence>
<protein>
    <submittedName>
        <fullName evidence="2">Uncharacterized protein</fullName>
    </submittedName>
</protein>
<dbReference type="AlphaFoldDB" id="A0A8E0NAD3"/>
<accession>A0A8E0NAD3</accession>
<dbReference type="EMBL" id="BATC01000005">
    <property type="protein sequence ID" value="GAD58201.1"/>
    <property type="molecule type" value="Genomic_DNA"/>
</dbReference>
<sequence>MSVNPAELEPVEGGEDDGETQNGGDDDHGKAPENLRTAYRAAGDGSSAADGL</sequence>